<dbReference type="InterPro" id="IPR029063">
    <property type="entry name" value="SAM-dependent_MTases_sf"/>
</dbReference>
<dbReference type="InterPro" id="IPR001091">
    <property type="entry name" value="RM_Methyltransferase"/>
</dbReference>
<dbReference type="GO" id="GO:0008168">
    <property type="term" value="F:methyltransferase activity"/>
    <property type="evidence" value="ECO:0007669"/>
    <property type="project" value="UniProtKB-KW"/>
</dbReference>
<organism evidence="6 7">
    <name type="scientific">Peptoniphilus stercorisuis</name>
    <dbReference type="NCBI Taxonomy" id="1436965"/>
    <lineage>
        <taxon>Bacteria</taxon>
        <taxon>Bacillati</taxon>
        <taxon>Bacillota</taxon>
        <taxon>Tissierellia</taxon>
        <taxon>Tissierellales</taxon>
        <taxon>Peptoniphilaceae</taxon>
        <taxon>Peptoniphilus</taxon>
    </lineage>
</organism>
<gene>
    <name evidence="6" type="ORF">J2Z71_000022</name>
</gene>
<protein>
    <recommendedName>
        <fullName evidence="4">Methyltransferase</fullName>
        <ecNumber evidence="4">2.1.1.-</ecNumber>
    </recommendedName>
</protein>
<reference evidence="6 7" key="1">
    <citation type="submission" date="2021-03" db="EMBL/GenBank/DDBJ databases">
        <title>Genomic Encyclopedia of Type Strains, Phase IV (KMG-IV): sequencing the most valuable type-strain genomes for metagenomic binning, comparative biology and taxonomic classification.</title>
        <authorList>
            <person name="Goeker M."/>
        </authorList>
    </citation>
    <scope>NUCLEOTIDE SEQUENCE [LARGE SCALE GENOMIC DNA]</scope>
    <source>
        <strain evidence="6 7">DSM 27563</strain>
    </source>
</reference>
<comment type="caution">
    <text evidence="6">The sequence shown here is derived from an EMBL/GenBank/DDBJ whole genome shotgun (WGS) entry which is preliminary data.</text>
</comment>
<name>A0ABS4K9Q8_9FIRM</name>
<evidence type="ECO:0000256" key="2">
    <source>
        <dbReference type="ARBA" id="ARBA00022679"/>
    </source>
</evidence>
<dbReference type="CDD" id="cd02440">
    <property type="entry name" value="AdoMet_MTases"/>
    <property type="match status" value="1"/>
</dbReference>
<keyword evidence="2" id="KW-0808">Transferase</keyword>
<evidence type="ECO:0000313" key="6">
    <source>
        <dbReference type="EMBL" id="MBP2024507.1"/>
    </source>
</evidence>
<dbReference type="InterPro" id="IPR002941">
    <property type="entry name" value="DNA_methylase_N4/N6"/>
</dbReference>
<proteinExistence type="inferred from homology"/>
<dbReference type="PRINTS" id="PR00508">
    <property type="entry name" value="S21N4MTFRASE"/>
</dbReference>
<dbReference type="Pfam" id="PF01555">
    <property type="entry name" value="N6_N4_Mtase"/>
    <property type="match status" value="1"/>
</dbReference>
<keyword evidence="3" id="KW-0680">Restriction system</keyword>
<comment type="similarity">
    <text evidence="4">Belongs to the N(4)/N(6)-methyltransferase family.</text>
</comment>
<evidence type="ECO:0000256" key="1">
    <source>
        <dbReference type="ARBA" id="ARBA00022603"/>
    </source>
</evidence>
<dbReference type="Proteomes" id="UP001519306">
    <property type="component" value="Unassembled WGS sequence"/>
</dbReference>
<keyword evidence="1 6" id="KW-0489">Methyltransferase</keyword>
<evidence type="ECO:0000256" key="3">
    <source>
        <dbReference type="ARBA" id="ARBA00022747"/>
    </source>
</evidence>
<evidence type="ECO:0000256" key="4">
    <source>
        <dbReference type="RuleBase" id="RU362026"/>
    </source>
</evidence>
<dbReference type="EC" id="2.1.1.-" evidence="4"/>
<sequence length="245" mass="28696">MNIDRFELEDFEIENTSVWSFPKRGKWATHDSKYRGNWSPYIPRNILKRYSKEDDLVLDQFVGSGTSLIEAKILNRNIIGVDINPKALKICEEKIKFDSNTKSNVTLRKGDSRNLDFLKSDSIDLIMMHPPYSNIIKYSEDIDGDLSLMKLDDFYKSMKLVAKESYRVLKEEKFCAVLMGDTRKKGHVIPMGFNIMNIFIEEGFILKEIVIKEQHNCRATGFWKTNSIKYNFLLLAHEYLFIFHK</sequence>
<dbReference type="PANTHER" id="PTHR14911">
    <property type="entry name" value="THUMP DOMAIN-CONTAINING"/>
    <property type="match status" value="1"/>
</dbReference>
<feature type="domain" description="DNA methylase N-4/N-6" evidence="5">
    <location>
        <begin position="14"/>
        <end position="92"/>
    </location>
</feature>
<keyword evidence="7" id="KW-1185">Reference proteome</keyword>
<dbReference type="EMBL" id="JAGGLJ010000001">
    <property type="protein sequence ID" value="MBP2024507.1"/>
    <property type="molecule type" value="Genomic_DNA"/>
</dbReference>
<evidence type="ECO:0000313" key="7">
    <source>
        <dbReference type="Proteomes" id="UP001519306"/>
    </source>
</evidence>
<evidence type="ECO:0000259" key="5">
    <source>
        <dbReference type="Pfam" id="PF01555"/>
    </source>
</evidence>
<dbReference type="Gene3D" id="3.40.50.150">
    <property type="entry name" value="Vaccinia Virus protein VP39"/>
    <property type="match status" value="2"/>
</dbReference>
<dbReference type="GO" id="GO:0032259">
    <property type="term" value="P:methylation"/>
    <property type="evidence" value="ECO:0007669"/>
    <property type="project" value="UniProtKB-KW"/>
</dbReference>
<accession>A0ABS4K9Q8</accession>
<dbReference type="PANTHER" id="PTHR14911:SF13">
    <property type="entry name" value="TRNA (GUANINE(6)-N2)-METHYLTRANSFERASE THUMP3"/>
    <property type="match status" value="1"/>
</dbReference>
<dbReference type="SUPFAM" id="SSF53335">
    <property type="entry name" value="S-adenosyl-L-methionine-dependent methyltransferases"/>
    <property type="match status" value="2"/>
</dbReference>
<dbReference type="RefSeq" id="WP_245311135.1">
    <property type="nucleotide sequence ID" value="NZ_JAGGLJ010000001.1"/>
</dbReference>